<feature type="compositionally biased region" description="Basic residues" evidence="3">
    <location>
        <begin position="346"/>
        <end position="355"/>
    </location>
</feature>
<evidence type="ECO:0000256" key="2">
    <source>
        <dbReference type="ARBA" id="ARBA00022737"/>
    </source>
</evidence>
<accession>A0A1J4K5J7</accession>
<dbReference type="PROSITE" id="PS51450">
    <property type="entry name" value="LRR"/>
    <property type="match status" value="2"/>
</dbReference>
<dbReference type="GeneID" id="94827642"/>
<reference evidence="4" key="1">
    <citation type="submission" date="2016-10" db="EMBL/GenBank/DDBJ databases">
        <authorList>
            <person name="Benchimol M."/>
            <person name="Almeida L.G."/>
            <person name="Vasconcelos A.T."/>
            <person name="Perreira-Neves A."/>
            <person name="Rosa I.A."/>
            <person name="Tasca T."/>
            <person name="Bogo M.R."/>
            <person name="de Souza W."/>
        </authorList>
    </citation>
    <scope>NUCLEOTIDE SEQUENCE [LARGE SCALE GENOMIC DNA]</scope>
    <source>
        <strain evidence="4">K</strain>
    </source>
</reference>
<dbReference type="VEuPathDB" id="TrichDB:TRFO_06183"/>
<feature type="region of interest" description="Disordered" evidence="3">
    <location>
        <begin position="319"/>
        <end position="355"/>
    </location>
</feature>
<dbReference type="Pfam" id="PF12799">
    <property type="entry name" value="LRR_4"/>
    <property type="match status" value="1"/>
</dbReference>
<sequence length="375" mass="42261">MISQAIVEYGTVGAFHTDNIFELSENCNPDDVHSFEAQVDTTESSLTFIGDRFPNLRKLRLNNSIIPNVRDIGCSFVGLKFLSLARCGISDLSGISTLSSTLEELYLAFNNITDVADLLGMDSLKVLDLEDNQISDLSNIEFLTCCSGLKSLTLAGNPCVDDPEEYRTKVAKLVPNLIYLDEKRLKPKLPKKKGYDNNPRNCLSIVNEKVNDASFPIRPPTAEKVEKKKKLSRETKGREPIQEPVPQIREPINSSIREPGKSPIKDAAPSETSFKIQEPSMPPRPLKEKTVKIVEPKDDQEPYENDDEVIITEMLDDMIEDRPPTSRGNYENQFFKDKMEVPPRNRTSKGLKYRPHVITPRVRRIPGRCVSAARK</sequence>
<dbReference type="SMART" id="SM00365">
    <property type="entry name" value="LRR_SD22"/>
    <property type="match status" value="2"/>
</dbReference>
<evidence type="ECO:0000313" key="4">
    <source>
        <dbReference type="EMBL" id="OHT04749.1"/>
    </source>
</evidence>
<protein>
    <recommendedName>
        <fullName evidence="6">Leucine Rich Repeat family protein</fullName>
    </recommendedName>
</protein>
<dbReference type="AlphaFoldDB" id="A0A1J4K5J7"/>
<evidence type="ECO:0000313" key="5">
    <source>
        <dbReference type="Proteomes" id="UP000179807"/>
    </source>
</evidence>
<keyword evidence="5" id="KW-1185">Reference proteome</keyword>
<feature type="region of interest" description="Disordered" evidence="3">
    <location>
        <begin position="214"/>
        <end position="289"/>
    </location>
</feature>
<dbReference type="InterPro" id="IPR001611">
    <property type="entry name" value="Leu-rich_rpt"/>
</dbReference>
<proteinExistence type="predicted"/>
<dbReference type="RefSeq" id="XP_068357885.1">
    <property type="nucleotide sequence ID" value="XM_068492938.1"/>
</dbReference>
<dbReference type="Proteomes" id="UP000179807">
    <property type="component" value="Unassembled WGS sequence"/>
</dbReference>
<dbReference type="InterPro" id="IPR025875">
    <property type="entry name" value="Leu-rich_rpt_4"/>
</dbReference>
<dbReference type="PANTHER" id="PTHR22708:SF0">
    <property type="entry name" value="LEUCINE-RICH REPEAT-CONTAINING PROTEIN 56"/>
    <property type="match status" value="1"/>
</dbReference>
<keyword evidence="2" id="KW-0677">Repeat</keyword>
<organism evidence="4 5">
    <name type="scientific">Tritrichomonas foetus</name>
    <dbReference type="NCBI Taxonomy" id="1144522"/>
    <lineage>
        <taxon>Eukaryota</taxon>
        <taxon>Metamonada</taxon>
        <taxon>Parabasalia</taxon>
        <taxon>Tritrichomonadida</taxon>
        <taxon>Tritrichomonadidae</taxon>
        <taxon>Tritrichomonas</taxon>
    </lineage>
</organism>
<dbReference type="EMBL" id="MLAK01000782">
    <property type="protein sequence ID" value="OHT04749.1"/>
    <property type="molecule type" value="Genomic_DNA"/>
</dbReference>
<dbReference type="InterPro" id="IPR040091">
    <property type="entry name" value="LRRC56"/>
</dbReference>
<dbReference type="PANTHER" id="PTHR22708">
    <property type="entry name" value="LEUCINE-RICH REPEAT-CONTAINING PROTEIN 56"/>
    <property type="match status" value="1"/>
</dbReference>
<dbReference type="OrthoDB" id="676979at2759"/>
<feature type="compositionally biased region" description="Basic and acidic residues" evidence="3">
    <location>
        <begin position="334"/>
        <end position="343"/>
    </location>
</feature>
<comment type="caution">
    <text evidence="4">The sequence shown here is derived from an EMBL/GenBank/DDBJ whole genome shotgun (WGS) entry which is preliminary data.</text>
</comment>
<evidence type="ECO:0008006" key="6">
    <source>
        <dbReference type="Google" id="ProtNLM"/>
    </source>
</evidence>
<name>A0A1J4K5J7_9EUKA</name>
<dbReference type="Gene3D" id="3.80.10.10">
    <property type="entry name" value="Ribonuclease Inhibitor"/>
    <property type="match status" value="1"/>
</dbReference>
<keyword evidence="1" id="KW-0433">Leucine-rich repeat</keyword>
<dbReference type="InterPro" id="IPR032675">
    <property type="entry name" value="LRR_dom_sf"/>
</dbReference>
<evidence type="ECO:0000256" key="1">
    <source>
        <dbReference type="ARBA" id="ARBA00022614"/>
    </source>
</evidence>
<dbReference type="SUPFAM" id="SSF52058">
    <property type="entry name" value="L domain-like"/>
    <property type="match status" value="1"/>
</dbReference>
<evidence type="ECO:0000256" key="3">
    <source>
        <dbReference type="SAM" id="MobiDB-lite"/>
    </source>
</evidence>
<gene>
    <name evidence="4" type="ORF">TRFO_06183</name>
</gene>
<feature type="compositionally biased region" description="Basic and acidic residues" evidence="3">
    <location>
        <begin position="221"/>
        <end position="241"/>
    </location>
</feature>